<dbReference type="InterPro" id="IPR010129">
    <property type="entry name" value="T1SS_HlyD"/>
</dbReference>
<proteinExistence type="inferred from homology"/>
<evidence type="ECO:0000256" key="1">
    <source>
        <dbReference type="ARBA" id="ARBA00004377"/>
    </source>
</evidence>
<keyword evidence="8" id="KW-0472">Membrane</keyword>
<comment type="caution">
    <text evidence="13">The sequence shown here is derived from an EMBL/GenBank/DDBJ whole genome shotgun (WGS) entry which is preliminary data.</text>
</comment>
<comment type="subcellular location">
    <subcellularLocation>
        <location evidence="1 9">Cell inner membrane</location>
        <topology evidence="1 9">Single-pass membrane protein</topology>
    </subcellularLocation>
</comment>
<evidence type="ECO:0000259" key="11">
    <source>
        <dbReference type="Pfam" id="PF25994"/>
    </source>
</evidence>
<dbReference type="PRINTS" id="PR01490">
    <property type="entry name" value="RTXTOXIND"/>
</dbReference>
<keyword evidence="3 9" id="KW-0813">Transport</keyword>
<evidence type="ECO:0000256" key="8">
    <source>
        <dbReference type="ARBA" id="ARBA00023136"/>
    </source>
</evidence>
<accession>A0ABU4RNS5</accession>
<evidence type="ECO:0000313" key="14">
    <source>
        <dbReference type="Proteomes" id="UP001274321"/>
    </source>
</evidence>
<evidence type="ECO:0000256" key="4">
    <source>
        <dbReference type="ARBA" id="ARBA00022475"/>
    </source>
</evidence>
<name>A0ABU4RNS5_9HYPH</name>
<feature type="domain" description="AprE-like long alpha-helical hairpin" evidence="11">
    <location>
        <begin position="88"/>
        <end position="277"/>
    </location>
</feature>
<dbReference type="Gene3D" id="2.40.30.170">
    <property type="match status" value="1"/>
</dbReference>
<sequence length="432" mass="46691">MTEPSRFDVTRHTVAGLLAMALLVGGVGTLAGATLMSGAVIAHGALAVSSNVKQVQHLDGGIVRSIRVKEGDSVEAGDVLISLDPVLAEASLAILTGDMDQHMARLARLEAERDSRDTISFPAELEARAAGNRKVAEMMAAERTLFAARRTVRVSKVAQLSERAEQLRQEIGGLTAQITAKSREISLIEEELQGTRKLWARQLVPIARVTAIEREAAQLGGERGSLTAAIARARAAIAETELQILQVDQDLKGEVSGEVREAQANLSSLAEKRLASEETLRRLDIRAPQSGIVHELAVQTVGGVVASGGVLMHIVPQQEAFRIDARVAPDQVDQLFAGQHAVVHFSAFDRSTTPELRATVGHVSPNLTVDPKKGDAYYLIRLDLTDAEVARLGNLKLIPGMPVECFIRTSERTMLSYVTKPLMDQMNRSFRD</sequence>
<feature type="coiled-coil region" evidence="10">
    <location>
        <begin position="230"/>
        <end position="279"/>
    </location>
</feature>
<reference evidence="13 14" key="1">
    <citation type="submission" date="2023-11" db="EMBL/GenBank/DDBJ databases">
        <authorList>
            <person name="Bao R."/>
        </authorList>
    </citation>
    <scope>NUCLEOTIDE SEQUENCE [LARGE SCALE GENOMIC DNA]</scope>
    <source>
        <strain evidence="13 14">PJ23</strain>
    </source>
</reference>
<evidence type="ECO:0000256" key="6">
    <source>
        <dbReference type="ARBA" id="ARBA00022692"/>
    </source>
</evidence>
<dbReference type="Pfam" id="PF25994">
    <property type="entry name" value="HH_AprE"/>
    <property type="match status" value="1"/>
</dbReference>
<evidence type="ECO:0000256" key="2">
    <source>
        <dbReference type="ARBA" id="ARBA00009477"/>
    </source>
</evidence>
<protein>
    <recommendedName>
        <fullName evidence="9">Membrane fusion protein (MFP) family protein</fullName>
    </recommendedName>
</protein>
<comment type="similarity">
    <text evidence="2 9">Belongs to the membrane fusion protein (MFP) (TC 8.A.1) family.</text>
</comment>
<evidence type="ECO:0000256" key="10">
    <source>
        <dbReference type="SAM" id="Coils"/>
    </source>
</evidence>
<dbReference type="Proteomes" id="UP001274321">
    <property type="component" value="Unassembled WGS sequence"/>
</dbReference>
<dbReference type="EMBL" id="JAXAFJ010000003">
    <property type="protein sequence ID" value="MDX6805749.1"/>
    <property type="molecule type" value="Genomic_DNA"/>
</dbReference>
<dbReference type="InterPro" id="IPR058982">
    <property type="entry name" value="Beta-barrel_AprE"/>
</dbReference>
<dbReference type="SUPFAM" id="SSF111369">
    <property type="entry name" value="HlyD-like secretion proteins"/>
    <property type="match status" value="1"/>
</dbReference>
<gene>
    <name evidence="13" type="ORF">SCD90_06715</name>
</gene>
<dbReference type="NCBIfam" id="TIGR01843">
    <property type="entry name" value="type_I_hlyD"/>
    <property type="match status" value="1"/>
</dbReference>
<keyword evidence="10" id="KW-0175">Coiled coil</keyword>
<dbReference type="Gene3D" id="2.40.50.100">
    <property type="match status" value="1"/>
</dbReference>
<feature type="domain" description="AprE-like beta-barrel" evidence="12">
    <location>
        <begin position="323"/>
        <end position="409"/>
    </location>
</feature>
<dbReference type="InterPro" id="IPR050739">
    <property type="entry name" value="MFP"/>
</dbReference>
<dbReference type="InterPro" id="IPR058781">
    <property type="entry name" value="HH_AprE-like"/>
</dbReference>
<evidence type="ECO:0000256" key="7">
    <source>
        <dbReference type="ARBA" id="ARBA00022989"/>
    </source>
</evidence>
<evidence type="ECO:0000256" key="9">
    <source>
        <dbReference type="RuleBase" id="RU365093"/>
    </source>
</evidence>
<evidence type="ECO:0000256" key="5">
    <source>
        <dbReference type="ARBA" id="ARBA00022519"/>
    </source>
</evidence>
<keyword evidence="7" id="KW-1133">Transmembrane helix</keyword>
<dbReference type="Gene3D" id="1.10.287.470">
    <property type="entry name" value="Helix hairpin bin"/>
    <property type="match status" value="1"/>
</dbReference>
<dbReference type="Pfam" id="PF26002">
    <property type="entry name" value="Beta-barrel_AprE"/>
    <property type="match status" value="1"/>
</dbReference>
<keyword evidence="6" id="KW-0812">Transmembrane</keyword>
<evidence type="ECO:0000259" key="12">
    <source>
        <dbReference type="Pfam" id="PF26002"/>
    </source>
</evidence>
<keyword evidence="5 9" id="KW-0997">Cell inner membrane</keyword>
<evidence type="ECO:0000256" key="3">
    <source>
        <dbReference type="ARBA" id="ARBA00022448"/>
    </source>
</evidence>
<feature type="coiled-coil region" evidence="10">
    <location>
        <begin position="157"/>
        <end position="184"/>
    </location>
</feature>
<dbReference type="PANTHER" id="PTHR30386">
    <property type="entry name" value="MEMBRANE FUSION SUBUNIT OF EMRAB-TOLC MULTIDRUG EFFLUX PUMP"/>
    <property type="match status" value="1"/>
</dbReference>
<dbReference type="PANTHER" id="PTHR30386:SF17">
    <property type="entry name" value="ALKALINE PROTEASE SECRETION PROTEIN APRE"/>
    <property type="match status" value="1"/>
</dbReference>
<keyword evidence="4 9" id="KW-1003">Cell membrane</keyword>
<evidence type="ECO:0000313" key="13">
    <source>
        <dbReference type="EMBL" id="MDX6805749.1"/>
    </source>
</evidence>
<keyword evidence="14" id="KW-1185">Reference proteome</keyword>
<organism evidence="13 14">
    <name type="scientific">Terrihabitans rhizophilus</name>
    <dbReference type="NCBI Taxonomy" id="3092662"/>
    <lineage>
        <taxon>Bacteria</taxon>
        <taxon>Pseudomonadati</taxon>
        <taxon>Pseudomonadota</taxon>
        <taxon>Alphaproteobacteria</taxon>
        <taxon>Hyphomicrobiales</taxon>
        <taxon>Terrihabitans</taxon>
    </lineage>
</organism>